<dbReference type="GO" id="GO:0043565">
    <property type="term" value="F:sequence-specific DNA binding"/>
    <property type="evidence" value="ECO:0007669"/>
    <property type="project" value="InterPro"/>
</dbReference>
<feature type="transmembrane region" description="Helical" evidence="4">
    <location>
        <begin position="398"/>
        <end position="417"/>
    </location>
</feature>
<name>A0A3E0HW76_9FLAO</name>
<dbReference type="SUPFAM" id="SSF46689">
    <property type="entry name" value="Homeodomain-like"/>
    <property type="match status" value="1"/>
</dbReference>
<dbReference type="PANTHER" id="PTHR43280:SF34">
    <property type="entry name" value="ARAC-FAMILY TRANSCRIPTIONAL REGULATOR"/>
    <property type="match status" value="1"/>
</dbReference>
<dbReference type="Gene3D" id="1.25.40.10">
    <property type="entry name" value="Tetratricopeptide repeat domain"/>
    <property type="match status" value="1"/>
</dbReference>
<evidence type="ECO:0000259" key="5">
    <source>
        <dbReference type="PROSITE" id="PS01124"/>
    </source>
</evidence>
<evidence type="ECO:0000256" key="4">
    <source>
        <dbReference type="SAM" id="Phobius"/>
    </source>
</evidence>
<dbReference type="AlphaFoldDB" id="A0A3E0HW76"/>
<keyword evidence="7" id="KW-1185">Reference proteome</keyword>
<dbReference type="SMART" id="SM00342">
    <property type="entry name" value="HTH_ARAC"/>
    <property type="match status" value="1"/>
</dbReference>
<dbReference type="EMBL" id="QUNS01000004">
    <property type="protein sequence ID" value="REH50520.1"/>
    <property type="molecule type" value="Genomic_DNA"/>
</dbReference>
<evidence type="ECO:0000256" key="3">
    <source>
        <dbReference type="ARBA" id="ARBA00023163"/>
    </source>
</evidence>
<evidence type="ECO:0000256" key="1">
    <source>
        <dbReference type="ARBA" id="ARBA00023015"/>
    </source>
</evidence>
<evidence type="ECO:0000313" key="7">
    <source>
        <dbReference type="Proteomes" id="UP000256884"/>
    </source>
</evidence>
<dbReference type="PRINTS" id="PR00032">
    <property type="entry name" value="HTHARAC"/>
</dbReference>
<dbReference type="PANTHER" id="PTHR43280">
    <property type="entry name" value="ARAC-FAMILY TRANSCRIPTIONAL REGULATOR"/>
    <property type="match status" value="1"/>
</dbReference>
<feature type="domain" description="HTH araC/xylS-type" evidence="5">
    <location>
        <begin position="466"/>
        <end position="560"/>
    </location>
</feature>
<organism evidence="6 7">
    <name type="scientific">Tenacibaculum gallaicum</name>
    <dbReference type="NCBI Taxonomy" id="561505"/>
    <lineage>
        <taxon>Bacteria</taxon>
        <taxon>Pseudomonadati</taxon>
        <taxon>Bacteroidota</taxon>
        <taxon>Flavobacteriia</taxon>
        <taxon>Flavobacteriales</taxon>
        <taxon>Flavobacteriaceae</taxon>
        <taxon>Tenacibaculum</taxon>
    </lineage>
</organism>
<dbReference type="InterPro" id="IPR018060">
    <property type="entry name" value="HTH_AraC"/>
</dbReference>
<dbReference type="GO" id="GO:0003700">
    <property type="term" value="F:DNA-binding transcription factor activity"/>
    <property type="evidence" value="ECO:0007669"/>
    <property type="project" value="InterPro"/>
</dbReference>
<reference evidence="6 7" key="1">
    <citation type="submission" date="2018-08" db="EMBL/GenBank/DDBJ databases">
        <title>Genomic Encyclopedia of Type Strains, Phase IV (KMG-IV): sequencing the most valuable type-strain genomes for metagenomic binning, comparative biology and taxonomic classification.</title>
        <authorList>
            <person name="Goeker M."/>
        </authorList>
    </citation>
    <scope>NUCLEOTIDE SEQUENCE [LARGE SCALE GENOMIC DNA]</scope>
    <source>
        <strain evidence="6 7">DSM 18841</strain>
    </source>
</reference>
<dbReference type="InterPro" id="IPR011990">
    <property type="entry name" value="TPR-like_helical_dom_sf"/>
</dbReference>
<dbReference type="RefSeq" id="WP_115901116.1">
    <property type="nucleotide sequence ID" value="NZ_QUNS01000004.1"/>
</dbReference>
<keyword evidence="3" id="KW-0804">Transcription</keyword>
<dbReference type="Gene3D" id="1.10.10.60">
    <property type="entry name" value="Homeodomain-like"/>
    <property type="match status" value="2"/>
</dbReference>
<sequence length="563" mass="66753">MTRFITIIILITFFFSVKTVSQTTYLDSINHNKIDFYKNINNDSLFFYCDKLEKSNNICKKIEASTGRAYGFYRLKKYNKTEKISIDVIKQVDSLLETKNLTCLIDRKIAALNRLFWIKKNQEKYEEAYSILIKYEYEVLNHPIKDQKWIRNKLGLALSKAVIKNKLNMQEKAKNILLNIISESKNPILKDVQNNDFFLQWKANSFNCLGITYMSINSKQPNKIYLDSADYYFDKAYKVTQLFTPPHKDSEIIYNFRKTEVLMARKEFSKAIDLINRYKKINNGSPYLHREYFQKAISFHNLSNSDSAIYYSNKLLKKYKKCEPSKLITLYNILSNEYNQLNKLDSAYKYSKLTLEQYSSAKNTKDKTFNLFYNNNFEQAQQLNNIIKERETNKQRKLIISFIVLLLTFFIITFYLLKKEKEKKKELILIMNENKPVETEKKEYNIDEVLETKILNEFKNTTKNLDFLKPNFSINFIAEKLDTNTTYISFVFNKHHNESFKQYSTKLKINYVVEKLKTEKNFRKYSIQAIAEEIGYTNASAFTRAFKKHIGVTPSIFLKDIEN</sequence>
<dbReference type="InterPro" id="IPR020449">
    <property type="entry name" value="Tscrpt_reg_AraC-type_HTH"/>
</dbReference>
<keyword evidence="2 6" id="KW-0238">DNA-binding</keyword>
<dbReference type="Proteomes" id="UP000256884">
    <property type="component" value="Unassembled WGS sequence"/>
</dbReference>
<dbReference type="SUPFAM" id="SSF48452">
    <property type="entry name" value="TPR-like"/>
    <property type="match status" value="1"/>
</dbReference>
<evidence type="ECO:0000256" key="2">
    <source>
        <dbReference type="ARBA" id="ARBA00023125"/>
    </source>
</evidence>
<keyword evidence="4" id="KW-1133">Transmembrane helix</keyword>
<dbReference type="PROSITE" id="PS01124">
    <property type="entry name" value="HTH_ARAC_FAMILY_2"/>
    <property type="match status" value="1"/>
</dbReference>
<dbReference type="Pfam" id="PF12833">
    <property type="entry name" value="HTH_18"/>
    <property type="match status" value="1"/>
</dbReference>
<dbReference type="OrthoDB" id="5295174at2"/>
<keyword evidence="4" id="KW-0472">Membrane</keyword>
<comment type="caution">
    <text evidence="6">The sequence shown here is derived from an EMBL/GenBank/DDBJ whole genome shotgun (WGS) entry which is preliminary data.</text>
</comment>
<protein>
    <submittedName>
        <fullName evidence="6">AraC-like DNA-binding protein</fullName>
    </submittedName>
</protein>
<keyword evidence="4" id="KW-0812">Transmembrane</keyword>
<dbReference type="InterPro" id="IPR009057">
    <property type="entry name" value="Homeodomain-like_sf"/>
</dbReference>
<gene>
    <name evidence="6" type="ORF">C7448_104132</name>
</gene>
<keyword evidence="1" id="KW-0805">Transcription regulation</keyword>
<proteinExistence type="predicted"/>
<evidence type="ECO:0000313" key="6">
    <source>
        <dbReference type="EMBL" id="REH50520.1"/>
    </source>
</evidence>
<accession>A0A3E0HW76</accession>